<dbReference type="Proteomes" id="UP000748025">
    <property type="component" value="Unassembled WGS sequence"/>
</dbReference>
<reference evidence="2" key="1">
    <citation type="journal article" date="2020" name="bioRxiv">
        <title>Whole genome comparisons of ergot fungi reveals the divergence and evolution of species within the genus Claviceps are the result of varying mechanisms driving genome evolution and host range expansion.</title>
        <authorList>
            <person name="Wyka S.A."/>
            <person name="Mondo S.J."/>
            <person name="Liu M."/>
            <person name="Dettman J."/>
            <person name="Nalam V."/>
            <person name="Broders K.D."/>
        </authorList>
    </citation>
    <scope>NUCLEOTIDE SEQUENCE</scope>
    <source>
        <strain evidence="2">CCC 602</strain>
    </source>
</reference>
<dbReference type="EMBL" id="SRPW01001240">
    <property type="protein sequence ID" value="KAG6004225.1"/>
    <property type="molecule type" value="Genomic_DNA"/>
</dbReference>
<feature type="chain" id="PRO_5040431659" evidence="1">
    <location>
        <begin position="20"/>
        <end position="90"/>
    </location>
</feature>
<evidence type="ECO:0000313" key="2">
    <source>
        <dbReference type="EMBL" id="KAG6004225.1"/>
    </source>
</evidence>
<accession>A0A9P7SZS0</accession>
<evidence type="ECO:0000256" key="1">
    <source>
        <dbReference type="SAM" id="SignalP"/>
    </source>
</evidence>
<dbReference type="AlphaFoldDB" id="A0A9P7SZS0"/>
<dbReference type="OrthoDB" id="10529579at2759"/>
<feature type="signal peptide" evidence="1">
    <location>
        <begin position="1"/>
        <end position="19"/>
    </location>
</feature>
<keyword evidence="1" id="KW-0732">Signal</keyword>
<sequence>MKSAYATVLLSIFSHAALAAPAGTDDASTTDDRQTKLIKAFNDGMSALGFSSGIIKLMDEFIKDFTKRDEIPDHVAYAVRDAIERAVARA</sequence>
<proteinExistence type="predicted"/>
<name>A0A9P7SZS0_9HYPO</name>
<gene>
    <name evidence="2" type="ORF">E4U43_000779</name>
</gene>
<keyword evidence="3" id="KW-1185">Reference proteome</keyword>
<evidence type="ECO:0000313" key="3">
    <source>
        <dbReference type="Proteomes" id="UP000748025"/>
    </source>
</evidence>
<comment type="caution">
    <text evidence="2">The sequence shown here is derived from an EMBL/GenBank/DDBJ whole genome shotgun (WGS) entry which is preliminary data.</text>
</comment>
<organism evidence="2 3">
    <name type="scientific">Claviceps pusilla</name>
    <dbReference type="NCBI Taxonomy" id="123648"/>
    <lineage>
        <taxon>Eukaryota</taxon>
        <taxon>Fungi</taxon>
        <taxon>Dikarya</taxon>
        <taxon>Ascomycota</taxon>
        <taxon>Pezizomycotina</taxon>
        <taxon>Sordariomycetes</taxon>
        <taxon>Hypocreomycetidae</taxon>
        <taxon>Hypocreales</taxon>
        <taxon>Clavicipitaceae</taxon>
        <taxon>Claviceps</taxon>
    </lineage>
</organism>
<protein>
    <submittedName>
        <fullName evidence="2">Uncharacterized protein</fullName>
    </submittedName>
</protein>